<dbReference type="OrthoDB" id="839590at2"/>
<accession>A0A4Q7PE52</accession>
<gene>
    <name evidence="1" type="ORF">BC751_4225</name>
</gene>
<name>A0A4Q7PE52_9BACT</name>
<dbReference type="Proteomes" id="UP000292209">
    <property type="component" value="Unassembled WGS sequence"/>
</dbReference>
<dbReference type="AlphaFoldDB" id="A0A4Q7PE52"/>
<dbReference type="RefSeq" id="WP_130277242.1">
    <property type="nucleotide sequence ID" value="NZ_SGXG01000001.1"/>
</dbReference>
<sequence length="68" mass="7681">MNGTESLLEMMKQFNLPVLTQHGKHIETQNGYVIEVEGPALYKLIHLGDVIAPFDDLEELCGFIKTYS</sequence>
<evidence type="ECO:0000313" key="2">
    <source>
        <dbReference type="Proteomes" id="UP000292209"/>
    </source>
</evidence>
<proteinExistence type="predicted"/>
<keyword evidence="2" id="KW-1185">Reference proteome</keyword>
<protein>
    <submittedName>
        <fullName evidence="1">Uncharacterized protein</fullName>
    </submittedName>
</protein>
<evidence type="ECO:0000313" key="1">
    <source>
        <dbReference type="EMBL" id="RZS98565.1"/>
    </source>
</evidence>
<dbReference type="EMBL" id="SGXG01000001">
    <property type="protein sequence ID" value="RZS98565.1"/>
    <property type="molecule type" value="Genomic_DNA"/>
</dbReference>
<organism evidence="1 2">
    <name type="scientific">Cecembia calidifontis</name>
    <dbReference type="NCBI Taxonomy" id="1187080"/>
    <lineage>
        <taxon>Bacteria</taxon>
        <taxon>Pseudomonadati</taxon>
        <taxon>Bacteroidota</taxon>
        <taxon>Cytophagia</taxon>
        <taxon>Cytophagales</taxon>
        <taxon>Cyclobacteriaceae</taxon>
        <taxon>Cecembia</taxon>
    </lineage>
</organism>
<reference evidence="1 2" key="1">
    <citation type="submission" date="2019-02" db="EMBL/GenBank/DDBJ databases">
        <title>Genomic Encyclopedia of Archaeal and Bacterial Type Strains, Phase II (KMG-II): from individual species to whole genera.</title>
        <authorList>
            <person name="Goeker M."/>
        </authorList>
    </citation>
    <scope>NUCLEOTIDE SEQUENCE [LARGE SCALE GENOMIC DNA]</scope>
    <source>
        <strain evidence="1 2">DSM 21411</strain>
    </source>
</reference>
<comment type="caution">
    <text evidence="1">The sequence shown here is derived from an EMBL/GenBank/DDBJ whole genome shotgun (WGS) entry which is preliminary data.</text>
</comment>